<feature type="compositionally biased region" description="Low complexity" evidence="1">
    <location>
        <begin position="64"/>
        <end position="79"/>
    </location>
</feature>
<keyword evidence="3" id="KW-1185">Reference proteome</keyword>
<dbReference type="PANTHER" id="PTHR15615">
    <property type="match status" value="1"/>
</dbReference>
<dbReference type="Gene3D" id="1.10.472.10">
    <property type="entry name" value="Cyclin-like"/>
    <property type="match status" value="1"/>
</dbReference>
<dbReference type="GO" id="GO:0005634">
    <property type="term" value="C:nucleus"/>
    <property type="evidence" value="ECO:0007669"/>
    <property type="project" value="TreeGrafter"/>
</dbReference>
<comment type="caution">
    <text evidence="2">The sequence shown here is derived from an EMBL/GenBank/DDBJ whole genome shotgun (WGS) entry which is preliminary data.</text>
</comment>
<evidence type="ECO:0000313" key="3">
    <source>
        <dbReference type="Proteomes" id="UP000077684"/>
    </source>
</evidence>
<reference evidence="2" key="2">
    <citation type="journal article" date="2019" name="IMA Fungus">
        <title>Genome sequencing and comparison of five Tilletia species to identify candidate genes for the detection of regulated species infecting wheat.</title>
        <authorList>
            <person name="Nguyen H.D.T."/>
            <person name="Sultana T."/>
            <person name="Kesanakurti P."/>
            <person name="Hambleton S."/>
        </authorList>
    </citation>
    <scope>NUCLEOTIDE SEQUENCE</scope>
    <source>
        <strain evidence="2">DAOMC 236426</strain>
    </source>
</reference>
<feature type="region of interest" description="Disordered" evidence="1">
    <location>
        <begin position="219"/>
        <end position="283"/>
    </location>
</feature>
<dbReference type="PANTHER" id="PTHR15615:SF36">
    <property type="entry name" value="PHO85 CYCLIN-5"/>
    <property type="match status" value="1"/>
</dbReference>
<proteinExistence type="predicted"/>
<accession>A0A8X7MNM9</accession>
<evidence type="ECO:0000313" key="2">
    <source>
        <dbReference type="EMBL" id="KAE8242878.1"/>
    </source>
</evidence>
<feature type="region of interest" description="Disordered" evidence="1">
    <location>
        <begin position="428"/>
        <end position="462"/>
    </location>
</feature>
<feature type="compositionally biased region" description="Low complexity" evidence="1">
    <location>
        <begin position="446"/>
        <end position="461"/>
    </location>
</feature>
<evidence type="ECO:0000256" key="1">
    <source>
        <dbReference type="SAM" id="MobiDB-lite"/>
    </source>
</evidence>
<feature type="compositionally biased region" description="Acidic residues" evidence="1">
    <location>
        <begin position="378"/>
        <end position="395"/>
    </location>
</feature>
<organism evidence="2 3">
    <name type="scientific">Tilletia controversa</name>
    <name type="common">dwarf bunt fungus</name>
    <dbReference type="NCBI Taxonomy" id="13291"/>
    <lineage>
        <taxon>Eukaryota</taxon>
        <taxon>Fungi</taxon>
        <taxon>Dikarya</taxon>
        <taxon>Basidiomycota</taxon>
        <taxon>Ustilaginomycotina</taxon>
        <taxon>Exobasidiomycetes</taxon>
        <taxon>Tilletiales</taxon>
        <taxon>Tilletiaceae</taxon>
        <taxon>Tilletia</taxon>
    </lineage>
</organism>
<protein>
    <recommendedName>
        <fullName evidence="4">Cyclin N-terminal domain-containing protein</fullName>
    </recommendedName>
</protein>
<feature type="region of interest" description="Disordered" evidence="1">
    <location>
        <begin position="376"/>
        <end position="404"/>
    </location>
</feature>
<name>A0A8X7MNM9_9BASI</name>
<evidence type="ECO:0008006" key="4">
    <source>
        <dbReference type="Google" id="ProtNLM"/>
    </source>
</evidence>
<dbReference type="EMBL" id="LWDE02001015">
    <property type="protein sequence ID" value="KAE8242878.1"/>
    <property type="molecule type" value="Genomic_DNA"/>
</dbReference>
<feature type="compositionally biased region" description="Polar residues" evidence="1">
    <location>
        <begin position="231"/>
        <end position="243"/>
    </location>
</feature>
<sequence>MPPTRNSLHCRIPRRHLPTTPTPSPPKDRTEVERSVVADRLVDSSVAIISSIWFSPLPTSGNATPPSSQSSLCPLPSTSNDNINDAPSPTPSSSSSSSSEEYDIFSQSQTQKNCTAAPQLPLRLFIRESLRRSRTSCSTLQAALLYCVRAQRAVMAARLEGEGRYDDAVRLAEDDAEQDGDGEGLEENEGCSFDRERGYVLADSSAAFAALANITSLSTPLPQENEADPIRSSSATTRMTTDLLTPPPSSPKRQERELNAPIRFSLSPAPSTTSSKEKEKEKENSILLCGRRMFLASVMVASKFLQDHNYSYHAWSRISGLPVSELGVMERSFLWAVGYHLVVRRGGEGWAEWVVELEGRAERERVRVQGEVMREVLDLEESDEDSDSDLGDDDEGKEKRVAGGAKVVAGATDALALAMSHGQKGLLRPKGTAVLARPPLPSGRTSSSSSSSYSSSSSASSLRYTPYGTGPAVAKMASHGYGPPPPFSSSAPMAGSYHHHYFSHHGSSSSSAAFQLPLSALSSW</sequence>
<feature type="region of interest" description="Disordered" evidence="1">
    <location>
        <begin position="1"/>
        <end position="33"/>
    </location>
</feature>
<dbReference type="CDD" id="cd20557">
    <property type="entry name" value="CYCLIN_ScPCL1-like"/>
    <property type="match status" value="1"/>
</dbReference>
<dbReference type="AlphaFoldDB" id="A0A8X7MNM9"/>
<reference evidence="2" key="1">
    <citation type="submission" date="2016-04" db="EMBL/GenBank/DDBJ databases">
        <authorList>
            <person name="Nguyen H.D."/>
            <person name="Samba Siva P."/>
            <person name="Cullis J."/>
            <person name="Levesque C.A."/>
            <person name="Hambleton S."/>
        </authorList>
    </citation>
    <scope>NUCLEOTIDE SEQUENCE</scope>
    <source>
        <strain evidence="2">DAOMC 236426</strain>
    </source>
</reference>
<dbReference type="Pfam" id="PF08613">
    <property type="entry name" value="Cyclin"/>
    <property type="match status" value="1"/>
</dbReference>
<dbReference type="GO" id="GO:0019901">
    <property type="term" value="F:protein kinase binding"/>
    <property type="evidence" value="ECO:0007669"/>
    <property type="project" value="InterPro"/>
</dbReference>
<gene>
    <name evidence="2" type="ORF">A4X06_0g6708</name>
</gene>
<dbReference type="InterPro" id="IPR013922">
    <property type="entry name" value="Cyclin_PHO80-like"/>
</dbReference>
<dbReference type="GO" id="GO:0016538">
    <property type="term" value="F:cyclin-dependent protein serine/threonine kinase regulator activity"/>
    <property type="evidence" value="ECO:0007669"/>
    <property type="project" value="TreeGrafter"/>
</dbReference>
<dbReference type="GO" id="GO:0000307">
    <property type="term" value="C:cyclin-dependent protein kinase holoenzyme complex"/>
    <property type="evidence" value="ECO:0007669"/>
    <property type="project" value="TreeGrafter"/>
</dbReference>
<feature type="region of interest" description="Disordered" evidence="1">
    <location>
        <begin position="60"/>
        <end position="112"/>
    </location>
</feature>
<dbReference type="Proteomes" id="UP000077684">
    <property type="component" value="Unassembled WGS sequence"/>
</dbReference>